<proteinExistence type="inferred from homology"/>
<organism evidence="12 13">
    <name type="scientific">Secundilactobacillus folii</name>
    <dbReference type="NCBI Taxonomy" id="2678357"/>
    <lineage>
        <taxon>Bacteria</taxon>
        <taxon>Bacillati</taxon>
        <taxon>Bacillota</taxon>
        <taxon>Bacilli</taxon>
        <taxon>Lactobacillales</taxon>
        <taxon>Lactobacillaceae</taxon>
        <taxon>Secundilactobacillus</taxon>
    </lineage>
</organism>
<evidence type="ECO:0000313" key="12">
    <source>
        <dbReference type="EMBL" id="MTV81558.1"/>
    </source>
</evidence>
<dbReference type="InterPro" id="IPR024932">
    <property type="entry name" value="ApbE"/>
</dbReference>
<dbReference type="RefSeq" id="WP_155430834.1">
    <property type="nucleotide sequence ID" value="NZ_WNJO01000002.1"/>
</dbReference>
<keyword evidence="3 10" id="KW-0285">Flavoprotein</keyword>
<evidence type="ECO:0000256" key="1">
    <source>
        <dbReference type="ARBA" id="ARBA00011955"/>
    </source>
</evidence>
<dbReference type="Pfam" id="PF02424">
    <property type="entry name" value="ApbE"/>
    <property type="match status" value="1"/>
</dbReference>
<comment type="catalytic activity">
    <reaction evidence="9 10">
        <text>L-threonyl-[protein] + FAD = FMN-L-threonyl-[protein] + AMP + H(+)</text>
        <dbReference type="Rhea" id="RHEA:36847"/>
        <dbReference type="Rhea" id="RHEA-COMP:11060"/>
        <dbReference type="Rhea" id="RHEA-COMP:11061"/>
        <dbReference type="ChEBI" id="CHEBI:15378"/>
        <dbReference type="ChEBI" id="CHEBI:30013"/>
        <dbReference type="ChEBI" id="CHEBI:57692"/>
        <dbReference type="ChEBI" id="CHEBI:74257"/>
        <dbReference type="ChEBI" id="CHEBI:456215"/>
        <dbReference type="EC" id="2.7.1.180"/>
    </reaction>
</comment>
<evidence type="ECO:0000256" key="6">
    <source>
        <dbReference type="ARBA" id="ARBA00022827"/>
    </source>
</evidence>
<dbReference type="GO" id="GO:0016740">
    <property type="term" value="F:transferase activity"/>
    <property type="evidence" value="ECO:0007669"/>
    <property type="project" value="UniProtKB-UniRule"/>
</dbReference>
<evidence type="ECO:0000256" key="5">
    <source>
        <dbReference type="ARBA" id="ARBA00022723"/>
    </source>
</evidence>
<dbReference type="Proteomes" id="UP000466388">
    <property type="component" value="Unassembled WGS sequence"/>
</dbReference>
<evidence type="ECO:0000256" key="9">
    <source>
        <dbReference type="ARBA" id="ARBA00048540"/>
    </source>
</evidence>
<evidence type="ECO:0000256" key="8">
    <source>
        <dbReference type="ARBA" id="ARBA00031306"/>
    </source>
</evidence>
<reference evidence="12 13" key="1">
    <citation type="submission" date="2019-11" db="EMBL/GenBank/DDBJ databases">
        <title>Lactobacillus sp. nov. CRM56-3, isolated from fermented tea leaves.</title>
        <authorList>
            <person name="Phuengjayaem S."/>
            <person name="Tanasupawat S."/>
        </authorList>
    </citation>
    <scope>NUCLEOTIDE SEQUENCE [LARGE SCALE GENOMIC DNA]</scope>
    <source>
        <strain evidence="12 13">CRM56-3</strain>
    </source>
</reference>
<keyword evidence="4 10" id="KW-0808">Transferase</keyword>
<dbReference type="SUPFAM" id="SSF143631">
    <property type="entry name" value="ApbE-like"/>
    <property type="match status" value="1"/>
</dbReference>
<evidence type="ECO:0000313" key="13">
    <source>
        <dbReference type="Proteomes" id="UP000466388"/>
    </source>
</evidence>
<feature type="binding site" evidence="11">
    <location>
        <position position="263"/>
    </location>
    <ligand>
        <name>Mg(2+)</name>
        <dbReference type="ChEBI" id="CHEBI:18420"/>
    </ligand>
</feature>
<keyword evidence="7 10" id="KW-0460">Magnesium</keyword>
<dbReference type="AlphaFoldDB" id="A0A7X2XU07"/>
<protein>
    <recommendedName>
        <fullName evidence="2 10">FAD:protein FMN transferase</fullName>
        <ecNumber evidence="1 10">2.7.1.180</ecNumber>
    </recommendedName>
    <alternativeName>
        <fullName evidence="8 10">Flavin transferase</fullName>
    </alternativeName>
</protein>
<dbReference type="InterPro" id="IPR003374">
    <property type="entry name" value="ApbE-like_sf"/>
</dbReference>
<dbReference type="PANTHER" id="PTHR30040:SF2">
    <property type="entry name" value="FAD:PROTEIN FMN TRANSFERASE"/>
    <property type="match status" value="1"/>
</dbReference>
<keyword evidence="6 10" id="KW-0274">FAD</keyword>
<dbReference type="GO" id="GO:0046872">
    <property type="term" value="F:metal ion binding"/>
    <property type="evidence" value="ECO:0007669"/>
    <property type="project" value="UniProtKB-UniRule"/>
</dbReference>
<feature type="binding site" evidence="11">
    <location>
        <position position="144"/>
    </location>
    <ligand>
        <name>Mg(2+)</name>
        <dbReference type="ChEBI" id="CHEBI:18420"/>
    </ligand>
</feature>
<accession>A0A7X2XU07</accession>
<dbReference type="EMBL" id="WNJO01000002">
    <property type="protein sequence ID" value="MTV81558.1"/>
    <property type="molecule type" value="Genomic_DNA"/>
</dbReference>
<keyword evidence="5 10" id="KW-0479">Metal-binding</keyword>
<evidence type="ECO:0000256" key="11">
    <source>
        <dbReference type="PIRSR" id="PIRSR006268-2"/>
    </source>
</evidence>
<gene>
    <name evidence="12" type="ORF">GM612_02670</name>
</gene>
<evidence type="ECO:0000256" key="2">
    <source>
        <dbReference type="ARBA" id="ARBA00016337"/>
    </source>
</evidence>
<comment type="similarity">
    <text evidence="10">Belongs to the ApbE family.</text>
</comment>
<keyword evidence="13" id="KW-1185">Reference proteome</keyword>
<evidence type="ECO:0000256" key="7">
    <source>
        <dbReference type="ARBA" id="ARBA00022842"/>
    </source>
</evidence>
<evidence type="ECO:0000256" key="4">
    <source>
        <dbReference type="ARBA" id="ARBA00022679"/>
    </source>
</evidence>
<evidence type="ECO:0000256" key="10">
    <source>
        <dbReference type="PIRNR" id="PIRNR006268"/>
    </source>
</evidence>
<feature type="binding site" evidence="11">
    <location>
        <position position="259"/>
    </location>
    <ligand>
        <name>Mg(2+)</name>
        <dbReference type="ChEBI" id="CHEBI:18420"/>
    </ligand>
</feature>
<dbReference type="PANTHER" id="PTHR30040">
    <property type="entry name" value="THIAMINE BIOSYNTHESIS LIPOPROTEIN APBE"/>
    <property type="match status" value="1"/>
</dbReference>
<comment type="cofactor">
    <cofactor evidence="11">
        <name>Mg(2+)</name>
        <dbReference type="ChEBI" id="CHEBI:18420"/>
    </cofactor>
    <cofactor evidence="11">
        <name>Mn(2+)</name>
        <dbReference type="ChEBI" id="CHEBI:29035"/>
    </cofactor>
    <text evidence="11">Magnesium. Can also use manganese.</text>
</comment>
<dbReference type="EC" id="2.7.1.180" evidence="1 10"/>
<dbReference type="PIRSF" id="PIRSF006268">
    <property type="entry name" value="ApbE"/>
    <property type="match status" value="1"/>
</dbReference>
<evidence type="ECO:0000256" key="3">
    <source>
        <dbReference type="ARBA" id="ARBA00022630"/>
    </source>
</evidence>
<dbReference type="Gene3D" id="3.10.520.10">
    <property type="entry name" value="ApbE-like domains"/>
    <property type="match status" value="1"/>
</dbReference>
<name>A0A7X2XU07_9LACO</name>
<comment type="caution">
    <text evidence="12">The sequence shown here is derived from an EMBL/GenBank/DDBJ whole genome shotgun (WGS) entry which is preliminary data.</text>
</comment>
<sequence length="314" mass="34569">MIQKQYYGLGTTITLSVEEPATEADLDAGHRLIQHYEDILTVNRPVSEVMDVNHAAGDQPVHVSAITYQLIKRAVEVSLWNLGFNTAIGPLVKLWKIGFDGANLPADSDIKERLKLIDPADIKLNDGAQTVFLTKPGMEIDLGAIAKGYIADAIKYLWVSMGVKSGIIDLGGNILLVGKSARPNGLWRIGVQNPVQKRNVALGVMTTPAKSIVTSGIYERYLVINGQNYHHMFDSKTGYPIQNDLESVTIISDLSIDGDIWTTEAFYQDIDKGLPLIENQPGLDAIFVTRDYRVAITSGLKDVFTLTDSHYQLI</sequence>